<dbReference type="Pfam" id="PF19038">
    <property type="entry name" value="Fuz_longin_3"/>
    <property type="match status" value="1"/>
</dbReference>
<dbReference type="InterPro" id="IPR026053">
    <property type="entry name" value="HPS1"/>
</dbReference>
<feature type="domain" description="FUZ/MON1/HPS1 first Longin" evidence="1">
    <location>
        <begin position="4"/>
        <end position="132"/>
    </location>
</feature>
<organism evidence="4 5">
    <name type="scientific">Sitophilus oryzae</name>
    <name type="common">Rice weevil</name>
    <name type="synonym">Curculio oryzae</name>
    <dbReference type="NCBI Taxonomy" id="7048"/>
    <lineage>
        <taxon>Eukaryota</taxon>
        <taxon>Metazoa</taxon>
        <taxon>Ecdysozoa</taxon>
        <taxon>Arthropoda</taxon>
        <taxon>Hexapoda</taxon>
        <taxon>Insecta</taxon>
        <taxon>Pterygota</taxon>
        <taxon>Neoptera</taxon>
        <taxon>Endopterygota</taxon>
        <taxon>Coleoptera</taxon>
        <taxon>Polyphaga</taxon>
        <taxon>Cucujiformia</taxon>
        <taxon>Curculionidae</taxon>
        <taxon>Dryophthorinae</taxon>
        <taxon>Sitophilus</taxon>
    </lineage>
</organism>
<dbReference type="PANTHER" id="PTHR12761">
    <property type="entry name" value="HERMANSKY-PUDLAK SYNDROME PROTEIN 1"/>
    <property type="match status" value="1"/>
</dbReference>
<dbReference type="GO" id="GO:0005085">
    <property type="term" value="F:guanyl-nucleotide exchange factor activity"/>
    <property type="evidence" value="ECO:0007669"/>
    <property type="project" value="TreeGrafter"/>
</dbReference>
<dbReference type="GO" id="GO:0031085">
    <property type="term" value="C:BLOC-3 complex"/>
    <property type="evidence" value="ECO:0007669"/>
    <property type="project" value="TreeGrafter"/>
</dbReference>
<dbReference type="CTD" id="3257"/>
<evidence type="ECO:0000259" key="1">
    <source>
        <dbReference type="Pfam" id="PF19036"/>
    </source>
</evidence>
<dbReference type="Pfam" id="PF19037">
    <property type="entry name" value="Fuz_longin_2"/>
    <property type="match status" value="1"/>
</dbReference>
<dbReference type="KEGG" id="soy:115882729"/>
<evidence type="ECO:0000313" key="4">
    <source>
        <dbReference type="Proteomes" id="UP000504635"/>
    </source>
</evidence>
<dbReference type="PANTHER" id="PTHR12761:SF1">
    <property type="entry name" value="BLOC-3 COMPLEX MEMBER HPS1"/>
    <property type="match status" value="1"/>
</dbReference>
<gene>
    <name evidence="5" type="primary">LOC115882729</name>
</gene>
<evidence type="ECO:0000259" key="3">
    <source>
        <dbReference type="Pfam" id="PF19038"/>
    </source>
</evidence>
<dbReference type="InterPro" id="IPR043972">
    <property type="entry name" value="FUZ/MON1/HPS1_longin_1"/>
</dbReference>
<dbReference type="GeneID" id="115882729"/>
<feature type="domain" description="FUZ/MON1/HPS1 third Longin" evidence="3">
    <location>
        <begin position="436"/>
        <end position="579"/>
    </location>
</feature>
<dbReference type="Proteomes" id="UP000504635">
    <property type="component" value="Unplaced"/>
</dbReference>
<evidence type="ECO:0000313" key="5">
    <source>
        <dbReference type="RefSeq" id="XP_030756815.1"/>
    </source>
</evidence>
<dbReference type="RefSeq" id="XP_030756815.1">
    <property type="nucleotide sequence ID" value="XM_030900955.1"/>
</dbReference>
<reference evidence="5" key="1">
    <citation type="submission" date="2025-08" db="UniProtKB">
        <authorList>
            <consortium name="RefSeq"/>
        </authorList>
    </citation>
    <scope>IDENTIFICATION</scope>
    <source>
        <tissue evidence="5">Gonads</tissue>
    </source>
</reference>
<sequence length="590" mass="67808">MDSLLIFNKLNDLVFRKYNDDFEEYIRKYAISQDLISEGGPETDISNNVFIQIFSPVVTSHRIMHCQFGNSYTSVQFQDDLKITFAEFMGYLFLSISNENITGFVQKCVVFARYICGPDISQLQSDESKSDLLCNLIDQWLLLRSNSQTVYVEAIEQLVVNSDITATCLETLKNSANDLVDHSEYSKVHAILMVEDKILSLYSSVNAHQLSPTDLLFIVILTHCQINSNSLNSQQVLLTGNEEEPKCLPHVIHTVPLFERVYLIYVIEIGHAAVSATLYENFCHLHALQNIQVQRDKEKIQFGFENVELAVKRLNDSIKKVKDGSIESVHKQITKQWEIIKTKYKEYLKSGLNEAILRAETLLPGMLDELYDLFRLISKDSTILDSSFRKVSQVLPRVKSDLEVFTDFFKVKGTKNFTLGSRNSLTINKYMEDFPGLVHFLYVDRNTHRVTTPTLDLTTDKADFMKKKIWLMISFGQRHLQQGYTSIIWKDTTFTYGYFLWFENHSGGPIKTPTNLGPMNHNPGILEDDYFLRLKKTYFPKQSPSKIKCYELFCVHLGLTTPSGMLEQARRLAGTVWELKGFPTHAIDFL</sequence>
<dbReference type="InterPro" id="IPR043971">
    <property type="entry name" value="FUZ/MON1/HPS1_longin_2"/>
</dbReference>
<dbReference type="GO" id="GO:0016192">
    <property type="term" value="P:vesicle-mediated transport"/>
    <property type="evidence" value="ECO:0007669"/>
    <property type="project" value="InterPro"/>
</dbReference>
<feature type="domain" description="FUZ/MON1/HPS1 second Longin" evidence="2">
    <location>
        <begin position="187"/>
        <end position="282"/>
    </location>
</feature>
<dbReference type="OrthoDB" id="10255234at2759"/>
<dbReference type="InterPro" id="IPR043970">
    <property type="entry name" value="FUZ/MON1/HPS1_longin_3"/>
</dbReference>
<evidence type="ECO:0000259" key="2">
    <source>
        <dbReference type="Pfam" id="PF19037"/>
    </source>
</evidence>
<name>A0A6J2Y1D2_SITOR</name>
<dbReference type="AlphaFoldDB" id="A0A6J2Y1D2"/>
<dbReference type="InParanoid" id="A0A6J2Y1D2"/>
<dbReference type="Pfam" id="PF19036">
    <property type="entry name" value="Fuz_longin_1"/>
    <property type="match status" value="1"/>
</dbReference>
<proteinExistence type="predicted"/>
<protein>
    <submittedName>
        <fullName evidence="5">Hermansky-Pudlak syndrome 1 protein homolog isoform X1</fullName>
    </submittedName>
</protein>
<dbReference type="FunCoup" id="A0A6J2Y1D2">
    <property type="interactions" value="12"/>
</dbReference>
<accession>A0A6J2Y1D2</accession>
<keyword evidence="4" id="KW-1185">Reference proteome</keyword>